<name>X1MVR2_9ZZZZ</name>
<dbReference type="GO" id="GO:0030288">
    <property type="term" value="C:outer membrane-bounded periplasmic space"/>
    <property type="evidence" value="ECO:0007669"/>
    <property type="project" value="TreeGrafter"/>
</dbReference>
<evidence type="ECO:0000259" key="4">
    <source>
        <dbReference type="Pfam" id="PF00384"/>
    </source>
</evidence>
<dbReference type="InterPro" id="IPR050612">
    <property type="entry name" value="Prok_Mopterin_Oxidored"/>
</dbReference>
<dbReference type="AlphaFoldDB" id="X1MVR2"/>
<feature type="domain" description="Molybdopterin oxidoreductase" evidence="4">
    <location>
        <begin position="74"/>
        <end position="160"/>
    </location>
</feature>
<reference evidence="5" key="1">
    <citation type="journal article" date="2014" name="Front. Microbiol.">
        <title>High frequency of phylogenetically diverse reductive dehalogenase-homologous genes in deep subseafloor sedimentary metagenomes.</title>
        <authorList>
            <person name="Kawai M."/>
            <person name="Futagami T."/>
            <person name="Toyoda A."/>
            <person name="Takaki Y."/>
            <person name="Nishi S."/>
            <person name="Hori S."/>
            <person name="Arai W."/>
            <person name="Tsubouchi T."/>
            <person name="Morono Y."/>
            <person name="Uchiyama I."/>
            <person name="Ito T."/>
            <person name="Fujiyama A."/>
            <person name="Inagaki F."/>
            <person name="Takami H."/>
        </authorList>
    </citation>
    <scope>NUCLEOTIDE SEQUENCE</scope>
    <source>
        <strain evidence="5">Expedition CK06-06</strain>
    </source>
</reference>
<proteinExistence type="predicted"/>
<dbReference type="GO" id="GO:0009055">
    <property type="term" value="F:electron transfer activity"/>
    <property type="evidence" value="ECO:0007669"/>
    <property type="project" value="TreeGrafter"/>
</dbReference>
<dbReference type="PANTHER" id="PTHR43742:SF10">
    <property type="entry name" value="TRIMETHYLAMINE-N-OXIDE REDUCTASE 2"/>
    <property type="match status" value="1"/>
</dbReference>
<dbReference type="SUPFAM" id="SSF53706">
    <property type="entry name" value="Formate dehydrogenase/DMSO reductase, domains 1-3"/>
    <property type="match status" value="1"/>
</dbReference>
<evidence type="ECO:0000256" key="3">
    <source>
        <dbReference type="ARBA" id="ARBA00023002"/>
    </source>
</evidence>
<gene>
    <name evidence="5" type="ORF">S06H3_40175</name>
</gene>
<dbReference type="Gene3D" id="3.40.228.10">
    <property type="entry name" value="Dimethylsulfoxide Reductase, domain 2"/>
    <property type="match status" value="1"/>
</dbReference>
<protein>
    <recommendedName>
        <fullName evidence="4">Molybdopterin oxidoreductase domain-containing protein</fullName>
    </recommendedName>
</protein>
<dbReference type="GO" id="GO:0030151">
    <property type="term" value="F:molybdenum ion binding"/>
    <property type="evidence" value="ECO:0007669"/>
    <property type="project" value="TreeGrafter"/>
</dbReference>
<feature type="non-terminal residue" evidence="5">
    <location>
        <position position="266"/>
    </location>
</feature>
<evidence type="ECO:0000313" key="5">
    <source>
        <dbReference type="EMBL" id="GAI35358.1"/>
    </source>
</evidence>
<keyword evidence="3" id="KW-0560">Oxidoreductase</keyword>
<comment type="caution">
    <text evidence="5">The sequence shown here is derived from an EMBL/GenBank/DDBJ whole genome shotgun (WGS) entry which is preliminary data.</text>
</comment>
<comment type="cofactor">
    <cofactor evidence="1">
        <name>Mo-bis(molybdopterin guanine dinucleotide)</name>
        <dbReference type="ChEBI" id="CHEBI:60539"/>
    </cofactor>
</comment>
<feature type="non-terminal residue" evidence="5">
    <location>
        <position position="1"/>
    </location>
</feature>
<dbReference type="EMBL" id="BARV01024631">
    <property type="protein sequence ID" value="GAI35358.1"/>
    <property type="molecule type" value="Genomic_DNA"/>
</dbReference>
<dbReference type="GO" id="GO:0016491">
    <property type="term" value="F:oxidoreductase activity"/>
    <property type="evidence" value="ECO:0007669"/>
    <property type="project" value="UniProtKB-KW"/>
</dbReference>
<evidence type="ECO:0000256" key="2">
    <source>
        <dbReference type="ARBA" id="ARBA00022505"/>
    </source>
</evidence>
<sequence>FAILAQADGHGESKVVHCAHGYQTLLLNKMGGYTLQVRNPDSWEGWYWGAKHVWGMDTLGLMTPQGNAYMDVAKNTDILLYWGCDPETTVWYRSGQASSRFCYWFRELGIKCVYICPDLNYGAAIHADKWIPVLPNTDAALHLAVAHIWITEGTYDKDYIATHAVGFDKFEDYVLGKEDGVVKTPAWASEKCGVPEWTIKALARQWASKRTSIAHFCGGGYIRGPYSHEPARLEVCNLAMQGLGKPGVHQFTVLPPMFDPLSSTAS</sequence>
<organism evidence="5">
    <name type="scientific">marine sediment metagenome</name>
    <dbReference type="NCBI Taxonomy" id="412755"/>
    <lineage>
        <taxon>unclassified sequences</taxon>
        <taxon>metagenomes</taxon>
        <taxon>ecological metagenomes</taxon>
    </lineage>
</organism>
<dbReference type="InterPro" id="IPR006656">
    <property type="entry name" value="Mopterin_OxRdtase"/>
</dbReference>
<dbReference type="Pfam" id="PF00384">
    <property type="entry name" value="Molybdopterin"/>
    <property type="match status" value="1"/>
</dbReference>
<accession>X1MVR2</accession>
<dbReference type="GO" id="GO:0009061">
    <property type="term" value="P:anaerobic respiration"/>
    <property type="evidence" value="ECO:0007669"/>
    <property type="project" value="TreeGrafter"/>
</dbReference>
<dbReference type="PANTHER" id="PTHR43742">
    <property type="entry name" value="TRIMETHYLAMINE-N-OXIDE REDUCTASE"/>
    <property type="match status" value="1"/>
</dbReference>
<keyword evidence="2" id="KW-0500">Molybdenum</keyword>
<evidence type="ECO:0000256" key="1">
    <source>
        <dbReference type="ARBA" id="ARBA00001942"/>
    </source>
</evidence>